<evidence type="ECO:0000313" key="12">
    <source>
        <dbReference type="Proteomes" id="UP000007801"/>
    </source>
</evidence>
<dbReference type="GO" id="GO:0007214">
    <property type="term" value="P:gamma-aminobutyric acid signaling pathway"/>
    <property type="evidence" value="ECO:0007669"/>
    <property type="project" value="TreeGrafter"/>
</dbReference>
<dbReference type="EMBL" id="CH902628">
    <property type="protein sequence ID" value="KPU75349.1"/>
    <property type="molecule type" value="Genomic_DNA"/>
</dbReference>
<keyword evidence="7" id="KW-0325">Glycoprotein</keyword>
<sequence>MTKFLRTSLLLQFFVLIFVFCNLVHECKPNTQPNESTLQDENINQLHIGLQVTNYPIHQVISRIFYFFLKNVLNYTNVHLIPIETTFNEWEIFENIRRHATKPTISIINMYVRMNYSEKLPEKVSFAGHSIGPGHYGWIVPISNIWIDNLTHQSLSFNIFKNISNTHYDQYVIDKNKLKELTHFPCVVHFNNPNCDGFKCVTILAEFENDTGFIKKELIEMGLFVNVIWLGNNFKKTIKNLITEYAQNYPFGYKRIIILHWVPSDIFYDKTNFTEIIIPKCEFIESFKKSGCKYENTSILKYYSTNLESDSRIQHALHSFYLRDEDVEYICKDLETYKQNMSLDLYNSVASHWLSNNTYYYRKWIKMEPPINLFIGGIFPLNISKSGYENLFNVSRSAASAINKNESILPGYNLKILASNGQCQSNMVLKSFIHYYTRPNMLGILGPACSETVEPIVGLGKYMNLIVMSYSAESVNLVNSKSYPYFFRTIGSDLIFIGAYLEIMKIFDWSRVSILYENEAVEYITNLKRNLKYRNFTLVKNIKINTNCKPTDIKENLQNLNQARSKIIIANLHFPTAARTICEAFKLKMTQQYGCRGTD</sequence>
<evidence type="ECO:0000256" key="7">
    <source>
        <dbReference type="ARBA" id="ARBA00023180"/>
    </source>
</evidence>
<dbReference type="InterPro" id="IPR001828">
    <property type="entry name" value="ANF_lig-bd_rcpt"/>
</dbReference>
<dbReference type="InParanoid" id="A0A0P9AAP1"/>
<dbReference type="OrthoDB" id="73209at2759"/>
<evidence type="ECO:0000313" key="11">
    <source>
        <dbReference type="EMBL" id="KPU75349.1"/>
    </source>
</evidence>
<dbReference type="GO" id="GO:0004965">
    <property type="term" value="F:G protein-coupled GABA receptor activity"/>
    <property type="evidence" value="ECO:0007669"/>
    <property type="project" value="InterPro"/>
</dbReference>
<feature type="chain" id="PRO_5006155135" evidence="9">
    <location>
        <begin position="27"/>
        <end position="599"/>
    </location>
</feature>
<evidence type="ECO:0000256" key="3">
    <source>
        <dbReference type="ARBA" id="ARBA00022989"/>
    </source>
</evidence>
<evidence type="ECO:0000256" key="6">
    <source>
        <dbReference type="ARBA" id="ARBA00023170"/>
    </source>
</evidence>
<organism evidence="11 12">
    <name type="scientific">Drosophila ananassae</name>
    <name type="common">Fruit fly</name>
    <dbReference type="NCBI Taxonomy" id="7217"/>
    <lineage>
        <taxon>Eukaryota</taxon>
        <taxon>Metazoa</taxon>
        <taxon>Ecdysozoa</taxon>
        <taxon>Arthropoda</taxon>
        <taxon>Hexapoda</taxon>
        <taxon>Insecta</taxon>
        <taxon>Pterygota</taxon>
        <taxon>Neoptera</taxon>
        <taxon>Endopterygota</taxon>
        <taxon>Diptera</taxon>
        <taxon>Brachycera</taxon>
        <taxon>Muscomorpha</taxon>
        <taxon>Ephydroidea</taxon>
        <taxon>Drosophilidae</taxon>
        <taxon>Drosophila</taxon>
        <taxon>Sophophora</taxon>
    </lineage>
</organism>
<name>A0A0P9AAP1_DROAN</name>
<dbReference type="STRING" id="7217.A0A0P9AAP1"/>
<dbReference type="PANTHER" id="PTHR10519:SF20">
    <property type="entry name" value="G-PROTEIN COUPLED RECEPTOR 156-RELATED"/>
    <property type="match status" value="1"/>
</dbReference>
<dbReference type="Proteomes" id="UP000007801">
    <property type="component" value="Unassembled WGS sequence"/>
</dbReference>
<keyword evidence="3" id="KW-1133">Transmembrane helix</keyword>
<evidence type="ECO:0000256" key="1">
    <source>
        <dbReference type="ARBA" id="ARBA00004370"/>
    </source>
</evidence>
<evidence type="ECO:0000256" key="4">
    <source>
        <dbReference type="ARBA" id="ARBA00023040"/>
    </source>
</evidence>
<dbReference type="Gene3D" id="3.40.50.2300">
    <property type="match status" value="2"/>
</dbReference>
<dbReference type="GO" id="GO:0038039">
    <property type="term" value="C:G protein-coupled receptor heterodimeric complex"/>
    <property type="evidence" value="ECO:0007669"/>
    <property type="project" value="TreeGrafter"/>
</dbReference>
<evidence type="ECO:0000256" key="2">
    <source>
        <dbReference type="ARBA" id="ARBA00022692"/>
    </source>
</evidence>
<feature type="domain" description="Receptor ligand binding region" evidence="10">
    <location>
        <begin position="397"/>
        <end position="592"/>
    </location>
</feature>
<dbReference type="SUPFAM" id="SSF53822">
    <property type="entry name" value="Periplasmic binding protein-like I"/>
    <property type="match status" value="1"/>
</dbReference>
<dbReference type="InterPro" id="IPR028082">
    <property type="entry name" value="Peripla_BP_I"/>
</dbReference>
<keyword evidence="4" id="KW-0297">G-protein coupled receptor</keyword>
<keyword evidence="6" id="KW-0675">Receptor</keyword>
<dbReference type="PANTHER" id="PTHR10519">
    <property type="entry name" value="GABA-B RECEPTOR"/>
    <property type="match status" value="1"/>
</dbReference>
<comment type="subcellular location">
    <subcellularLocation>
        <location evidence="1">Membrane</location>
    </subcellularLocation>
</comment>
<accession>A0A0P9AAP1</accession>
<evidence type="ECO:0000256" key="8">
    <source>
        <dbReference type="ARBA" id="ARBA00023224"/>
    </source>
</evidence>
<evidence type="ECO:0000256" key="9">
    <source>
        <dbReference type="SAM" id="SignalP"/>
    </source>
</evidence>
<keyword evidence="8" id="KW-0807">Transducer</keyword>
<proteinExistence type="predicted"/>
<keyword evidence="12" id="KW-1185">Reference proteome</keyword>
<keyword evidence="5" id="KW-0472">Membrane</keyword>
<gene>
    <name evidence="11" type="primary">Dana\GF27082</name>
    <name evidence="11" type="ORF">GF27082</name>
</gene>
<evidence type="ECO:0000256" key="5">
    <source>
        <dbReference type="ARBA" id="ARBA00023136"/>
    </source>
</evidence>
<dbReference type="SMR" id="A0A0P9AAP1"/>
<protein>
    <submittedName>
        <fullName evidence="11">Uncharacterized protein, isoform A</fullName>
    </submittedName>
</protein>
<evidence type="ECO:0000259" key="10">
    <source>
        <dbReference type="Pfam" id="PF01094"/>
    </source>
</evidence>
<dbReference type="Pfam" id="PF01094">
    <property type="entry name" value="ANF_receptor"/>
    <property type="match status" value="1"/>
</dbReference>
<dbReference type="InterPro" id="IPR002455">
    <property type="entry name" value="GPCR3_GABA-B"/>
</dbReference>
<feature type="signal peptide" evidence="9">
    <location>
        <begin position="1"/>
        <end position="26"/>
    </location>
</feature>
<reference evidence="11 12" key="1">
    <citation type="journal article" date="2007" name="Nature">
        <title>Evolution of genes and genomes on the Drosophila phylogeny.</title>
        <authorList>
            <consortium name="Drosophila 12 Genomes Consortium"/>
            <person name="Clark A.G."/>
            <person name="Eisen M.B."/>
            <person name="Smith D.R."/>
            <person name="Bergman C.M."/>
            <person name="Oliver B."/>
            <person name="Markow T.A."/>
            <person name="Kaufman T.C."/>
            <person name="Kellis M."/>
            <person name="Gelbart W."/>
            <person name="Iyer V.N."/>
            <person name="Pollard D.A."/>
            <person name="Sackton T.B."/>
            <person name="Larracuente A.M."/>
            <person name="Singh N.D."/>
            <person name="Abad J.P."/>
            <person name="Abt D.N."/>
            <person name="Adryan B."/>
            <person name="Aguade M."/>
            <person name="Akashi H."/>
            <person name="Anderson W.W."/>
            <person name="Aquadro C.F."/>
            <person name="Ardell D.H."/>
            <person name="Arguello R."/>
            <person name="Artieri C.G."/>
            <person name="Barbash D.A."/>
            <person name="Barker D."/>
            <person name="Barsanti P."/>
            <person name="Batterham P."/>
            <person name="Batzoglou S."/>
            <person name="Begun D."/>
            <person name="Bhutkar A."/>
            <person name="Blanco E."/>
            <person name="Bosak S.A."/>
            <person name="Bradley R.K."/>
            <person name="Brand A.D."/>
            <person name="Brent M.R."/>
            <person name="Brooks A.N."/>
            <person name="Brown R.H."/>
            <person name="Butlin R.K."/>
            <person name="Caggese C."/>
            <person name="Calvi B.R."/>
            <person name="Bernardo de Carvalho A."/>
            <person name="Caspi A."/>
            <person name="Castrezana S."/>
            <person name="Celniker S.E."/>
            <person name="Chang J.L."/>
            <person name="Chapple C."/>
            <person name="Chatterji S."/>
            <person name="Chinwalla A."/>
            <person name="Civetta A."/>
            <person name="Clifton S.W."/>
            <person name="Comeron J.M."/>
            <person name="Costello J.C."/>
            <person name="Coyne J.A."/>
            <person name="Daub J."/>
            <person name="David R.G."/>
            <person name="Delcher A.L."/>
            <person name="Delehaunty K."/>
            <person name="Do C.B."/>
            <person name="Ebling H."/>
            <person name="Edwards K."/>
            <person name="Eickbush T."/>
            <person name="Evans J.D."/>
            <person name="Filipski A."/>
            <person name="Findeiss S."/>
            <person name="Freyhult E."/>
            <person name="Fulton L."/>
            <person name="Fulton R."/>
            <person name="Garcia A.C."/>
            <person name="Gardiner A."/>
            <person name="Garfield D.A."/>
            <person name="Garvin B.E."/>
            <person name="Gibson G."/>
            <person name="Gilbert D."/>
            <person name="Gnerre S."/>
            <person name="Godfrey J."/>
            <person name="Good R."/>
            <person name="Gotea V."/>
            <person name="Gravely B."/>
            <person name="Greenberg A.J."/>
            <person name="Griffiths-Jones S."/>
            <person name="Gross S."/>
            <person name="Guigo R."/>
            <person name="Gustafson E.A."/>
            <person name="Haerty W."/>
            <person name="Hahn M.W."/>
            <person name="Halligan D.L."/>
            <person name="Halpern A.L."/>
            <person name="Halter G.M."/>
            <person name="Han M.V."/>
            <person name="Heger A."/>
            <person name="Hillier L."/>
            <person name="Hinrichs A.S."/>
            <person name="Holmes I."/>
            <person name="Hoskins R.A."/>
            <person name="Hubisz M.J."/>
            <person name="Hultmark D."/>
            <person name="Huntley M.A."/>
            <person name="Jaffe D.B."/>
            <person name="Jagadeeshan S."/>
            <person name="Jeck W.R."/>
            <person name="Johnson J."/>
            <person name="Jones C.D."/>
            <person name="Jordan W.C."/>
            <person name="Karpen G.H."/>
            <person name="Kataoka E."/>
            <person name="Keightley P.D."/>
            <person name="Kheradpour P."/>
            <person name="Kirkness E.F."/>
            <person name="Koerich L.B."/>
            <person name="Kristiansen K."/>
            <person name="Kudrna D."/>
            <person name="Kulathinal R.J."/>
            <person name="Kumar S."/>
            <person name="Kwok R."/>
            <person name="Lander E."/>
            <person name="Langley C.H."/>
            <person name="Lapoint R."/>
            <person name="Lazzaro B.P."/>
            <person name="Lee S.J."/>
            <person name="Levesque L."/>
            <person name="Li R."/>
            <person name="Lin C.F."/>
            <person name="Lin M.F."/>
            <person name="Lindblad-Toh K."/>
            <person name="Llopart A."/>
            <person name="Long M."/>
            <person name="Low L."/>
            <person name="Lozovsky E."/>
            <person name="Lu J."/>
            <person name="Luo M."/>
            <person name="Machado C.A."/>
            <person name="Makalowski W."/>
            <person name="Marzo M."/>
            <person name="Matsuda M."/>
            <person name="Matzkin L."/>
            <person name="McAllister B."/>
            <person name="McBride C.S."/>
            <person name="McKernan B."/>
            <person name="McKernan K."/>
            <person name="Mendez-Lago M."/>
            <person name="Minx P."/>
            <person name="Mollenhauer M.U."/>
            <person name="Montooth K."/>
            <person name="Mount S.M."/>
            <person name="Mu X."/>
            <person name="Myers E."/>
            <person name="Negre B."/>
            <person name="Newfeld S."/>
            <person name="Nielsen R."/>
            <person name="Noor M.A."/>
            <person name="O'Grady P."/>
            <person name="Pachter L."/>
            <person name="Papaceit M."/>
            <person name="Parisi M.J."/>
            <person name="Parisi M."/>
            <person name="Parts L."/>
            <person name="Pedersen J.S."/>
            <person name="Pesole G."/>
            <person name="Phillippy A.M."/>
            <person name="Ponting C.P."/>
            <person name="Pop M."/>
            <person name="Porcelli D."/>
            <person name="Powell J.R."/>
            <person name="Prohaska S."/>
            <person name="Pruitt K."/>
            <person name="Puig M."/>
            <person name="Quesneville H."/>
            <person name="Ram K.R."/>
            <person name="Rand D."/>
            <person name="Rasmussen M.D."/>
            <person name="Reed L.K."/>
            <person name="Reenan R."/>
            <person name="Reily A."/>
            <person name="Remington K.A."/>
            <person name="Rieger T.T."/>
            <person name="Ritchie M.G."/>
            <person name="Robin C."/>
            <person name="Rogers Y.H."/>
            <person name="Rohde C."/>
            <person name="Rozas J."/>
            <person name="Rubenfield M.J."/>
            <person name="Ruiz A."/>
            <person name="Russo S."/>
            <person name="Salzberg S.L."/>
            <person name="Sanchez-Gracia A."/>
            <person name="Saranga D.J."/>
            <person name="Sato H."/>
            <person name="Schaeffer S.W."/>
            <person name="Schatz M.C."/>
            <person name="Schlenke T."/>
            <person name="Schwartz R."/>
            <person name="Segarra C."/>
            <person name="Singh R.S."/>
            <person name="Sirot L."/>
            <person name="Sirota M."/>
            <person name="Sisneros N.B."/>
            <person name="Smith C.D."/>
            <person name="Smith T.F."/>
            <person name="Spieth J."/>
            <person name="Stage D.E."/>
            <person name="Stark A."/>
            <person name="Stephan W."/>
            <person name="Strausberg R.L."/>
            <person name="Strempel S."/>
            <person name="Sturgill D."/>
            <person name="Sutton G."/>
            <person name="Sutton G.G."/>
            <person name="Tao W."/>
            <person name="Teichmann S."/>
            <person name="Tobari Y.N."/>
            <person name="Tomimura Y."/>
            <person name="Tsolas J.M."/>
            <person name="Valente V.L."/>
            <person name="Venter E."/>
            <person name="Venter J.C."/>
            <person name="Vicario S."/>
            <person name="Vieira F.G."/>
            <person name="Vilella A.J."/>
            <person name="Villasante A."/>
            <person name="Walenz B."/>
            <person name="Wang J."/>
            <person name="Wasserman M."/>
            <person name="Watts T."/>
            <person name="Wilson D."/>
            <person name="Wilson R.K."/>
            <person name="Wing R.A."/>
            <person name="Wolfner M.F."/>
            <person name="Wong A."/>
            <person name="Wong G.K."/>
            <person name="Wu C.I."/>
            <person name="Wu G."/>
            <person name="Yamamoto D."/>
            <person name="Yang H.P."/>
            <person name="Yang S.P."/>
            <person name="Yorke J.A."/>
            <person name="Yoshida K."/>
            <person name="Zdobnov E."/>
            <person name="Zhang P."/>
            <person name="Zhang Y."/>
            <person name="Zimin A.V."/>
            <person name="Baldwin J."/>
            <person name="Abdouelleil A."/>
            <person name="Abdulkadir J."/>
            <person name="Abebe A."/>
            <person name="Abera B."/>
            <person name="Abreu J."/>
            <person name="Acer S.C."/>
            <person name="Aftuck L."/>
            <person name="Alexander A."/>
            <person name="An P."/>
            <person name="Anderson E."/>
            <person name="Anderson S."/>
            <person name="Arachi H."/>
            <person name="Azer M."/>
            <person name="Bachantsang P."/>
            <person name="Barry A."/>
            <person name="Bayul T."/>
            <person name="Berlin A."/>
            <person name="Bessette D."/>
            <person name="Bloom T."/>
            <person name="Blye J."/>
            <person name="Boguslavskiy L."/>
            <person name="Bonnet C."/>
            <person name="Boukhgalter B."/>
            <person name="Bourzgui I."/>
            <person name="Brown A."/>
            <person name="Cahill P."/>
            <person name="Channer S."/>
            <person name="Cheshatsang Y."/>
            <person name="Chuda L."/>
            <person name="Citroen M."/>
            <person name="Collymore A."/>
            <person name="Cooke P."/>
            <person name="Costello M."/>
            <person name="D'Aco K."/>
            <person name="Daza R."/>
            <person name="De Haan G."/>
            <person name="DeGray S."/>
            <person name="DeMaso C."/>
            <person name="Dhargay N."/>
            <person name="Dooley K."/>
            <person name="Dooley E."/>
            <person name="Doricent M."/>
            <person name="Dorje P."/>
            <person name="Dorjee K."/>
            <person name="Dupes A."/>
            <person name="Elong R."/>
            <person name="Falk J."/>
            <person name="Farina A."/>
            <person name="Faro S."/>
            <person name="Ferguson D."/>
            <person name="Fisher S."/>
            <person name="Foley C.D."/>
            <person name="Franke A."/>
            <person name="Friedrich D."/>
            <person name="Gadbois L."/>
            <person name="Gearin G."/>
            <person name="Gearin C.R."/>
            <person name="Giannoukos G."/>
            <person name="Goode T."/>
            <person name="Graham J."/>
            <person name="Grandbois E."/>
            <person name="Grewal S."/>
            <person name="Gyaltsen K."/>
            <person name="Hafez N."/>
            <person name="Hagos B."/>
            <person name="Hall J."/>
            <person name="Henson C."/>
            <person name="Hollinger A."/>
            <person name="Honan T."/>
            <person name="Huard M.D."/>
            <person name="Hughes L."/>
            <person name="Hurhula B."/>
            <person name="Husby M.E."/>
            <person name="Kamat A."/>
            <person name="Kanga B."/>
            <person name="Kashin S."/>
            <person name="Khazanovich D."/>
            <person name="Kisner P."/>
            <person name="Lance K."/>
            <person name="Lara M."/>
            <person name="Lee W."/>
            <person name="Lennon N."/>
            <person name="Letendre F."/>
            <person name="LeVine R."/>
            <person name="Lipovsky A."/>
            <person name="Liu X."/>
            <person name="Liu J."/>
            <person name="Liu S."/>
            <person name="Lokyitsang T."/>
            <person name="Lokyitsang Y."/>
            <person name="Lubonja R."/>
            <person name="Lui A."/>
            <person name="MacDonald P."/>
            <person name="Magnisalis V."/>
            <person name="Maru K."/>
            <person name="Matthews C."/>
            <person name="McCusker W."/>
            <person name="McDonough S."/>
            <person name="Mehta T."/>
            <person name="Meldrim J."/>
            <person name="Meneus L."/>
            <person name="Mihai O."/>
            <person name="Mihalev A."/>
            <person name="Mihova T."/>
            <person name="Mittelman R."/>
            <person name="Mlenga V."/>
            <person name="Montmayeur A."/>
            <person name="Mulrain L."/>
            <person name="Navidi A."/>
            <person name="Naylor J."/>
            <person name="Negash T."/>
            <person name="Nguyen T."/>
            <person name="Nguyen N."/>
            <person name="Nicol R."/>
            <person name="Norbu C."/>
            <person name="Norbu N."/>
            <person name="Novod N."/>
            <person name="O'Neill B."/>
            <person name="Osman S."/>
            <person name="Markiewicz E."/>
            <person name="Oyono O.L."/>
            <person name="Patti C."/>
            <person name="Phunkhang P."/>
            <person name="Pierre F."/>
            <person name="Priest M."/>
            <person name="Raghuraman S."/>
            <person name="Rege F."/>
            <person name="Reyes R."/>
            <person name="Rise C."/>
            <person name="Rogov P."/>
            <person name="Ross K."/>
            <person name="Ryan E."/>
            <person name="Settipalli S."/>
            <person name="Shea T."/>
            <person name="Sherpa N."/>
            <person name="Shi L."/>
            <person name="Shih D."/>
            <person name="Sparrow T."/>
            <person name="Spaulding J."/>
            <person name="Stalker J."/>
            <person name="Stange-Thomann N."/>
            <person name="Stavropoulos S."/>
            <person name="Stone C."/>
            <person name="Strader C."/>
            <person name="Tesfaye S."/>
            <person name="Thomson T."/>
            <person name="Thoulutsang Y."/>
            <person name="Thoulutsang D."/>
            <person name="Topham K."/>
            <person name="Topping I."/>
            <person name="Tsamla T."/>
            <person name="Vassiliev H."/>
            <person name="Vo A."/>
            <person name="Wangchuk T."/>
            <person name="Wangdi T."/>
            <person name="Weiand M."/>
            <person name="Wilkinson J."/>
            <person name="Wilson A."/>
            <person name="Yadav S."/>
            <person name="Young G."/>
            <person name="Yu Q."/>
            <person name="Zembek L."/>
            <person name="Zhong D."/>
            <person name="Zimmer A."/>
            <person name="Zwirko Z."/>
            <person name="Jaffe D.B."/>
            <person name="Alvarez P."/>
            <person name="Brockman W."/>
            <person name="Butler J."/>
            <person name="Chin C."/>
            <person name="Gnerre S."/>
            <person name="Grabherr M."/>
            <person name="Kleber M."/>
            <person name="Mauceli E."/>
            <person name="MacCallum I."/>
        </authorList>
    </citation>
    <scope>NUCLEOTIDE SEQUENCE [LARGE SCALE GENOMIC DNA]</scope>
    <source>
        <strain evidence="12">Tucson 14024-0371.13</strain>
    </source>
</reference>
<keyword evidence="9" id="KW-0732">Signal</keyword>
<dbReference type="AlphaFoldDB" id="A0A0P9AAP1"/>
<keyword evidence="2" id="KW-0812">Transmembrane</keyword>